<evidence type="ECO:0000256" key="7">
    <source>
        <dbReference type="ARBA" id="ARBA00023136"/>
    </source>
</evidence>
<dbReference type="GO" id="GO:0015740">
    <property type="term" value="P:C4-dicarboxylate transport"/>
    <property type="evidence" value="ECO:0007669"/>
    <property type="project" value="TreeGrafter"/>
</dbReference>
<feature type="domain" description="Tripartite ATP-independent periplasmic transporters DctQ component" evidence="10">
    <location>
        <begin position="49"/>
        <end position="178"/>
    </location>
</feature>
<comment type="subcellular location">
    <subcellularLocation>
        <location evidence="1 9">Cell inner membrane</location>
        <topology evidence="1 9">Multi-pass membrane protein</topology>
    </subcellularLocation>
</comment>
<comment type="subunit">
    <text evidence="9">The complex comprises the extracytoplasmic solute receptor protein and the two transmembrane proteins.</text>
</comment>
<dbReference type="PANTHER" id="PTHR35011">
    <property type="entry name" value="2,3-DIKETO-L-GULONATE TRAP TRANSPORTER SMALL PERMEASE PROTEIN YIAM"/>
    <property type="match status" value="1"/>
</dbReference>
<evidence type="ECO:0000256" key="8">
    <source>
        <dbReference type="ARBA" id="ARBA00038436"/>
    </source>
</evidence>
<proteinExistence type="inferred from homology"/>
<feature type="transmembrane region" description="Helical" evidence="9">
    <location>
        <begin position="37"/>
        <end position="60"/>
    </location>
</feature>
<dbReference type="AlphaFoldDB" id="A0A8B6X8R4"/>
<evidence type="ECO:0000256" key="3">
    <source>
        <dbReference type="ARBA" id="ARBA00022475"/>
    </source>
</evidence>
<reference evidence="12" key="2">
    <citation type="journal article" date="1999" name="Microbiology">
        <title>TRAP transporters: an ancient family of extracytoplasmic solute-receptor-dependent secondary active transporters.</title>
        <authorList>
            <person name="Rabus R."/>
            <person name="Jack D.L."/>
            <person name="Kelly D.J."/>
            <person name="Saier M.H. Jr."/>
        </authorList>
    </citation>
    <scope>NUCLEOTIDE SEQUENCE</scope>
</reference>
<evidence type="ECO:0000256" key="1">
    <source>
        <dbReference type="ARBA" id="ARBA00004429"/>
    </source>
</evidence>
<dbReference type="OrthoDB" id="8688321at2"/>
<evidence type="ECO:0000313" key="11">
    <source>
        <dbReference type="Proteomes" id="UP000675920"/>
    </source>
</evidence>
<dbReference type="InterPro" id="IPR007387">
    <property type="entry name" value="TRAP_DctQ"/>
</dbReference>
<reference evidence="12" key="4">
    <citation type="journal article" date="2011" name="FEMS Microbiol. Rev.">
        <title>Tripartite ATP-independent periplasmic (TRAP) transporters in bacteria and archaea.</title>
        <authorList>
            <person name="Mulligan C."/>
            <person name="Fischer M."/>
            <person name="Thomas G.H."/>
        </authorList>
    </citation>
    <scope>NUCLEOTIDE SEQUENCE</scope>
</reference>
<comment type="similarity">
    <text evidence="8 9">Belongs to the TRAP transporter small permease family.</text>
</comment>
<protein>
    <recommendedName>
        <fullName evidence="9">TRAP transporter small permease protein</fullName>
    </recommendedName>
</protein>
<keyword evidence="2 9" id="KW-0813">Transport</keyword>
<reference evidence="12" key="1">
    <citation type="journal article" date="1997" name="J. Bacteriol.">
        <title>TRAP transporters: a new family of periplasmic solute transport systems encoded by the dctPQM genes of Rhodobacter capsulatus and by homologs in diverse gram-negative bacteria.</title>
        <authorList>
            <person name="Forward J.A."/>
            <person name="Behrendt M.C."/>
            <person name="Wyborn N.R."/>
            <person name="Cross R."/>
            <person name="Kelly D.J."/>
        </authorList>
    </citation>
    <scope>NUCLEOTIDE SEQUENCE</scope>
</reference>
<reference evidence="12" key="5">
    <citation type="submission" date="2025-08" db="UniProtKB">
        <authorList>
            <consortium name="RefSeq"/>
        </authorList>
    </citation>
    <scope>IDENTIFICATION</scope>
</reference>
<evidence type="ECO:0000256" key="9">
    <source>
        <dbReference type="RuleBase" id="RU369079"/>
    </source>
</evidence>
<evidence type="ECO:0000259" key="10">
    <source>
        <dbReference type="Pfam" id="PF04290"/>
    </source>
</evidence>
<evidence type="ECO:0000313" key="12">
    <source>
        <dbReference type="RefSeq" id="WP_051378699.1"/>
    </source>
</evidence>
<comment type="function">
    <text evidence="9">Part of the tripartite ATP-independent periplasmic (TRAP) transport system.</text>
</comment>
<feature type="transmembrane region" description="Helical" evidence="9">
    <location>
        <begin position="110"/>
        <end position="131"/>
    </location>
</feature>
<reference evidence="12" key="3">
    <citation type="journal article" date="2001" name="FEMS Microbiol. Rev.">
        <title>The tripartite ATP-independent periplasmic (TRAP) transporters of bacteria and archaea.</title>
        <authorList>
            <person name="Kelly D.J."/>
            <person name="Thomas G.H."/>
        </authorList>
    </citation>
    <scope>NUCLEOTIDE SEQUENCE</scope>
</reference>
<dbReference type="PANTHER" id="PTHR35011:SF10">
    <property type="entry name" value="TRAP TRANSPORTER SMALL PERMEASE PROTEIN"/>
    <property type="match status" value="1"/>
</dbReference>
<keyword evidence="5 9" id="KW-0812">Transmembrane</keyword>
<evidence type="ECO:0000256" key="4">
    <source>
        <dbReference type="ARBA" id="ARBA00022519"/>
    </source>
</evidence>
<dbReference type="GO" id="GO:0005886">
    <property type="term" value="C:plasma membrane"/>
    <property type="evidence" value="ECO:0007669"/>
    <property type="project" value="UniProtKB-SubCell"/>
</dbReference>
<keyword evidence="6 9" id="KW-1133">Transmembrane helix</keyword>
<evidence type="ECO:0000256" key="5">
    <source>
        <dbReference type="ARBA" id="ARBA00022692"/>
    </source>
</evidence>
<dbReference type="InterPro" id="IPR055348">
    <property type="entry name" value="DctQ"/>
</dbReference>
<sequence length="199" mass="20766">MSSHSHQFAAGLPATGARRRLVAVVERLVGVTMRVSLGLAATGVLIALCSICYAVVMRYAFNAAPAWVDDTVGFLIVAVVMLAGAPALRHGEHIGVDLLTDRLRGLPRRIAEGTGLVAALLMAGMLVVNGWETAMSSRDFGIMTSGQLDIPVFWLQLMLPLGGALMTLVAGEGLLRLVLGAPSLAVSHPQAALTDDAEG</sequence>
<evidence type="ECO:0000256" key="6">
    <source>
        <dbReference type="ARBA" id="ARBA00022989"/>
    </source>
</evidence>
<keyword evidence="3" id="KW-1003">Cell membrane</keyword>
<accession>A0A8B6X8R4</accession>
<evidence type="ECO:0000256" key="2">
    <source>
        <dbReference type="ARBA" id="ARBA00022448"/>
    </source>
</evidence>
<dbReference type="Pfam" id="PF04290">
    <property type="entry name" value="DctQ"/>
    <property type="match status" value="1"/>
</dbReference>
<organism evidence="11 12">
    <name type="scientific">Derxia gummosa DSM 723</name>
    <dbReference type="NCBI Taxonomy" id="1121388"/>
    <lineage>
        <taxon>Bacteria</taxon>
        <taxon>Pseudomonadati</taxon>
        <taxon>Pseudomonadota</taxon>
        <taxon>Betaproteobacteria</taxon>
        <taxon>Burkholderiales</taxon>
        <taxon>Alcaligenaceae</taxon>
        <taxon>Derxia</taxon>
    </lineage>
</organism>
<feature type="transmembrane region" description="Helical" evidence="9">
    <location>
        <begin position="72"/>
        <end position="89"/>
    </location>
</feature>
<dbReference type="GO" id="GO:0022857">
    <property type="term" value="F:transmembrane transporter activity"/>
    <property type="evidence" value="ECO:0007669"/>
    <property type="project" value="UniProtKB-UniRule"/>
</dbReference>
<dbReference type="Proteomes" id="UP000675920">
    <property type="component" value="Unplaced"/>
</dbReference>
<keyword evidence="4 9" id="KW-0997">Cell inner membrane</keyword>
<keyword evidence="7 9" id="KW-0472">Membrane</keyword>
<dbReference type="RefSeq" id="WP_051378699.1">
    <property type="nucleotide sequence ID" value="NZ_AXWS01000013.1"/>
</dbReference>
<keyword evidence="11" id="KW-1185">Reference proteome</keyword>
<feature type="transmembrane region" description="Helical" evidence="9">
    <location>
        <begin position="151"/>
        <end position="170"/>
    </location>
</feature>
<name>A0A8B6X8R4_9BURK</name>